<protein>
    <submittedName>
        <fullName evidence="1">Uncharacterized protein</fullName>
    </submittedName>
</protein>
<proteinExistence type="predicted"/>
<gene>
    <name evidence="1" type="ORF">RclHR1_19110001</name>
</gene>
<dbReference type="EMBL" id="BEXD01001015">
    <property type="protein sequence ID" value="GBB91753.1"/>
    <property type="molecule type" value="Genomic_DNA"/>
</dbReference>
<organism evidence="1 2">
    <name type="scientific">Rhizophagus clarus</name>
    <dbReference type="NCBI Taxonomy" id="94130"/>
    <lineage>
        <taxon>Eukaryota</taxon>
        <taxon>Fungi</taxon>
        <taxon>Fungi incertae sedis</taxon>
        <taxon>Mucoromycota</taxon>
        <taxon>Glomeromycotina</taxon>
        <taxon>Glomeromycetes</taxon>
        <taxon>Glomerales</taxon>
        <taxon>Glomeraceae</taxon>
        <taxon>Rhizophagus</taxon>
    </lineage>
</organism>
<dbReference type="Proteomes" id="UP000247702">
    <property type="component" value="Unassembled WGS sequence"/>
</dbReference>
<evidence type="ECO:0000313" key="2">
    <source>
        <dbReference type="Proteomes" id="UP000247702"/>
    </source>
</evidence>
<dbReference type="AlphaFoldDB" id="A0A2Z6QN50"/>
<keyword evidence="2" id="KW-1185">Reference proteome</keyword>
<accession>A0A2Z6QN50</accession>
<comment type="caution">
    <text evidence="1">The sequence shown here is derived from an EMBL/GenBank/DDBJ whole genome shotgun (WGS) entry which is preliminary data.</text>
</comment>
<reference evidence="1 2" key="1">
    <citation type="submission" date="2017-11" db="EMBL/GenBank/DDBJ databases">
        <title>The genome of Rhizophagus clarus HR1 reveals common genetic basis of auxotrophy among arbuscular mycorrhizal fungi.</title>
        <authorList>
            <person name="Kobayashi Y."/>
        </authorList>
    </citation>
    <scope>NUCLEOTIDE SEQUENCE [LARGE SCALE GENOMIC DNA]</scope>
    <source>
        <strain evidence="1 2">HR1</strain>
    </source>
</reference>
<name>A0A2Z6QN50_9GLOM</name>
<sequence>MFSHARRDYGEENLWASPLFNIETHIKEFNTGDVIFLKVERNINQGDGKLRLDIMSECDNVPSEPSRIFVIVFAL</sequence>
<evidence type="ECO:0000313" key="1">
    <source>
        <dbReference type="EMBL" id="GBB91753.1"/>
    </source>
</evidence>